<dbReference type="Proteomes" id="UP000053660">
    <property type="component" value="Unassembled WGS sequence"/>
</dbReference>
<dbReference type="PANTHER" id="PTHR35981:SF2">
    <property type="entry name" value="ION TRANSPORT PEPTIDE, ISOFORM C"/>
    <property type="match status" value="1"/>
</dbReference>
<accession>A0A0B1TE84</accession>
<keyword evidence="3" id="KW-1133">Transmembrane helix</keyword>
<evidence type="ECO:0000313" key="6">
    <source>
        <dbReference type="Proteomes" id="UP000053660"/>
    </source>
</evidence>
<dbReference type="Gene3D" id="1.10.2010.10">
    <property type="entry name" value="Crustacean CHH/MIH/GIH neurohormone"/>
    <property type="match status" value="2"/>
</dbReference>
<feature type="signal peptide" evidence="4">
    <location>
        <begin position="1"/>
        <end position="19"/>
    </location>
</feature>
<feature type="chain" id="PRO_5002083218" evidence="4">
    <location>
        <begin position="20"/>
        <end position="179"/>
    </location>
</feature>
<keyword evidence="6" id="KW-1185">Reference proteome</keyword>
<keyword evidence="4" id="KW-0732">Signal</keyword>
<dbReference type="SUPFAM" id="SSF81778">
    <property type="entry name" value="Crustacean CHH/MIH/GIH neurohormone"/>
    <property type="match status" value="2"/>
</dbReference>
<keyword evidence="3" id="KW-0812">Transmembrane</keyword>
<reference evidence="5 6" key="1">
    <citation type="submission" date="2014-03" db="EMBL/GenBank/DDBJ databases">
        <title>Draft genome of the hookworm Oesophagostomum dentatum.</title>
        <authorList>
            <person name="Mitreva M."/>
        </authorList>
    </citation>
    <scope>NUCLEOTIDE SEQUENCE [LARGE SCALE GENOMIC DNA]</scope>
    <source>
        <strain evidence="5 6">OD-Hann</strain>
    </source>
</reference>
<evidence type="ECO:0000313" key="5">
    <source>
        <dbReference type="EMBL" id="KHJ94436.1"/>
    </source>
</evidence>
<organism evidence="5 6">
    <name type="scientific">Oesophagostomum dentatum</name>
    <name type="common">Nodular worm</name>
    <dbReference type="NCBI Taxonomy" id="61180"/>
    <lineage>
        <taxon>Eukaryota</taxon>
        <taxon>Metazoa</taxon>
        <taxon>Ecdysozoa</taxon>
        <taxon>Nematoda</taxon>
        <taxon>Chromadorea</taxon>
        <taxon>Rhabditida</taxon>
        <taxon>Rhabditina</taxon>
        <taxon>Rhabditomorpha</taxon>
        <taxon>Strongyloidea</taxon>
        <taxon>Strongylidae</taxon>
        <taxon>Oesophagostomum</taxon>
    </lineage>
</organism>
<dbReference type="InterPro" id="IPR031098">
    <property type="entry name" value="Crust_neurohorm"/>
</dbReference>
<dbReference type="OrthoDB" id="6365952at2759"/>
<dbReference type="PANTHER" id="PTHR35981">
    <property type="entry name" value="ION TRANSPORT PEPTIDE, ISOFORM C"/>
    <property type="match status" value="1"/>
</dbReference>
<keyword evidence="2" id="KW-1015">Disulfide bond</keyword>
<evidence type="ECO:0000256" key="1">
    <source>
        <dbReference type="ARBA" id="ARBA00005447"/>
    </source>
</evidence>
<dbReference type="AlphaFoldDB" id="A0A0B1TE84"/>
<sequence length="179" mass="20878">MSGYIFLILLLTLFVLADARIVDEPLTDNECSPQMNLPLMEVAEKICELCHEFHSHEVPNMRAECRSQCFSTDKFRTLEMSGYIFLILLLTLFVLADARIVDEPLTDNECSPQMNLPLMEVAEKICELCHEFHSHEVPNMRAECRSQCFSTDKFRTCMRMFTSAPKRHNRHTRRHLFGF</sequence>
<feature type="disulfide bond" evidence="2">
    <location>
        <begin position="129"/>
        <end position="157"/>
    </location>
</feature>
<evidence type="ECO:0000256" key="2">
    <source>
        <dbReference type="PIRSR" id="PIRSR631098-51"/>
    </source>
</evidence>
<evidence type="ECO:0000256" key="4">
    <source>
        <dbReference type="SAM" id="SignalP"/>
    </source>
</evidence>
<dbReference type="EMBL" id="KN550328">
    <property type="protein sequence ID" value="KHJ94436.1"/>
    <property type="molecule type" value="Genomic_DNA"/>
</dbReference>
<protein>
    <submittedName>
        <fullName evidence="5">Uncharacterized protein</fullName>
    </submittedName>
</protein>
<comment type="similarity">
    <text evidence="1">Belongs to the arthropod CHH/MIH/GIH/VIH hormone family.</text>
</comment>
<feature type="disulfide bond" evidence="2">
    <location>
        <begin position="110"/>
        <end position="148"/>
    </location>
</feature>
<evidence type="ECO:0000256" key="3">
    <source>
        <dbReference type="SAM" id="Phobius"/>
    </source>
</evidence>
<name>A0A0B1TE84_OESDE</name>
<feature type="disulfide bond" evidence="2">
    <location>
        <begin position="126"/>
        <end position="144"/>
    </location>
</feature>
<dbReference type="InterPro" id="IPR035957">
    <property type="entry name" value="Crust_neurohorm_sf"/>
</dbReference>
<feature type="transmembrane region" description="Helical" evidence="3">
    <location>
        <begin position="80"/>
        <end position="98"/>
    </location>
</feature>
<gene>
    <name evidence="5" type="ORF">OESDEN_05634</name>
</gene>
<dbReference type="Pfam" id="PF01147">
    <property type="entry name" value="Crust_neurohorm"/>
    <property type="match status" value="1"/>
</dbReference>
<dbReference type="GO" id="GO:0007623">
    <property type="term" value="P:circadian rhythm"/>
    <property type="evidence" value="ECO:0007669"/>
    <property type="project" value="TreeGrafter"/>
</dbReference>
<proteinExistence type="inferred from homology"/>
<keyword evidence="3" id="KW-0472">Membrane</keyword>